<reference evidence="8 9" key="1">
    <citation type="submission" date="2021-06" db="EMBL/GenBank/DDBJ databases">
        <authorList>
            <person name="Palmer J.M."/>
        </authorList>
    </citation>
    <scope>NUCLEOTIDE SEQUENCE [LARGE SCALE GENOMIC DNA]</scope>
    <source>
        <strain evidence="8 9">GA_2019</strain>
        <tissue evidence="8">Muscle</tissue>
    </source>
</reference>
<keyword evidence="3" id="KW-0479">Metal-binding</keyword>
<evidence type="ECO:0000256" key="5">
    <source>
        <dbReference type="ARBA" id="ARBA00022842"/>
    </source>
</evidence>
<feature type="compositionally biased region" description="Basic and acidic residues" evidence="7">
    <location>
        <begin position="66"/>
        <end position="76"/>
    </location>
</feature>
<name>A0ABV0PAQ9_9TELE</name>
<dbReference type="PANTHER" id="PTHR12992">
    <property type="entry name" value="NUDIX HYDROLASE"/>
    <property type="match status" value="1"/>
</dbReference>
<keyword evidence="5" id="KW-0460">Magnesium</keyword>
<proteinExistence type="predicted"/>
<evidence type="ECO:0000313" key="9">
    <source>
        <dbReference type="Proteomes" id="UP001476798"/>
    </source>
</evidence>
<dbReference type="PANTHER" id="PTHR12992:SF11">
    <property type="entry name" value="MITOCHONDRIAL COENZYME A DIPHOSPHATASE NUDT8"/>
    <property type="match status" value="1"/>
</dbReference>
<comment type="caution">
    <text evidence="8">The sequence shown here is derived from an EMBL/GenBank/DDBJ whole genome shotgun (WGS) entry which is preliminary data.</text>
</comment>
<sequence length="251" mass="28909">MHCSEVRSQQRQIKVFSWRFNHQYCQHFFSTTNPAPIRQKAEEKQAICEPSTPPSPEVFIPSTLSRRREEQKERTHGQLAGGSTTIDQLHFQAHLYYRSAHQIRTVHQAVPRVADTWRDCMSPENENRCRQVLQANWKLYDMEKVRTGARQTQGKNKGKWASILVSLCYNEGGPAFLFTLRSSTLKGRHKGDVSPQNRGYTHFRSGDKHGYTLPVFNNGKHRVWGLTAVALDHTLKLIIPPYSSVTEMFNS</sequence>
<accession>A0ABV0PAQ9</accession>
<keyword evidence="9" id="KW-1185">Reference proteome</keyword>
<evidence type="ECO:0000256" key="3">
    <source>
        <dbReference type="ARBA" id="ARBA00022723"/>
    </source>
</evidence>
<dbReference type="Proteomes" id="UP001476798">
    <property type="component" value="Unassembled WGS sequence"/>
</dbReference>
<evidence type="ECO:0000313" key="8">
    <source>
        <dbReference type="EMBL" id="MEQ2180549.1"/>
    </source>
</evidence>
<evidence type="ECO:0000256" key="4">
    <source>
        <dbReference type="ARBA" id="ARBA00022801"/>
    </source>
</evidence>
<feature type="region of interest" description="Disordered" evidence="7">
    <location>
        <begin position="45"/>
        <end position="82"/>
    </location>
</feature>
<gene>
    <name evidence="8" type="ORF">GOODEAATRI_002269</name>
</gene>
<protein>
    <submittedName>
        <fullName evidence="8">Uncharacterized protein</fullName>
    </submittedName>
</protein>
<dbReference type="EMBL" id="JAHRIO010070045">
    <property type="protein sequence ID" value="MEQ2180549.1"/>
    <property type="molecule type" value="Genomic_DNA"/>
</dbReference>
<keyword evidence="6" id="KW-0464">Manganese</keyword>
<evidence type="ECO:0000256" key="7">
    <source>
        <dbReference type="SAM" id="MobiDB-lite"/>
    </source>
</evidence>
<organism evidence="8 9">
    <name type="scientific">Goodea atripinnis</name>
    <dbReference type="NCBI Taxonomy" id="208336"/>
    <lineage>
        <taxon>Eukaryota</taxon>
        <taxon>Metazoa</taxon>
        <taxon>Chordata</taxon>
        <taxon>Craniata</taxon>
        <taxon>Vertebrata</taxon>
        <taxon>Euteleostomi</taxon>
        <taxon>Actinopterygii</taxon>
        <taxon>Neopterygii</taxon>
        <taxon>Teleostei</taxon>
        <taxon>Neoteleostei</taxon>
        <taxon>Acanthomorphata</taxon>
        <taxon>Ovalentaria</taxon>
        <taxon>Atherinomorphae</taxon>
        <taxon>Cyprinodontiformes</taxon>
        <taxon>Goodeidae</taxon>
        <taxon>Goodea</taxon>
    </lineage>
</organism>
<evidence type="ECO:0000256" key="6">
    <source>
        <dbReference type="ARBA" id="ARBA00023211"/>
    </source>
</evidence>
<evidence type="ECO:0000256" key="2">
    <source>
        <dbReference type="ARBA" id="ARBA00001946"/>
    </source>
</evidence>
<comment type="cofactor">
    <cofactor evidence="2">
        <name>Mg(2+)</name>
        <dbReference type="ChEBI" id="CHEBI:18420"/>
    </cofactor>
</comment>
<keyword evidence="4" id="KW-0378">Hydrolase</keyword>
<evidence type="ECO:0000256" key="1">
    <source>
        <dbReference type="ARBA" id="ARBA00001936"/>
    </source>
</evidence>
<dbReference type="InterPro" id="IPR045121">
    <property type="entry name" value="CoAse"/>
</dbReference>
<comment type="cofactor">
    <cofactor evidence="1">
        <name>Mn(2+)</name>
        <dbReference type="ChEBI" id="CHEBI:29035"/>
    </cofactor>
</comment>